<dbReference type="Gene3D" id="2.40.170.20">
    <property type="entry name" value="TonB-dependent receptor, beta-barrel domain"/>
    <property type="match status" value="1"/>
</dbReference>
<evidence type="ECO:0008006" key="11">
    <source>
        <dbReference type="Google" id="ProtNLM"/>
    </source>
</evidence>
<keyword evidence="6" id="KW-0732">Signal</keyword>
<dbReference type="Pfam" id="PF07715">
    <property type="entry name" value="Plug"/>
    <property type="match status" value="1"/>
</dbReference>
<evidence type="ECO:0000256" key="1">
    <source>
        <dbReference type="ARBA" id="ARBA00004442"/>
    </source>
</evidence>
<dbReference type="Gene3D" id="2.170.130.10">
    <property type="entry name" value="TonB-dependent receptor, plug domain"/>
    <property type="match status" value="1"/>
</dbReference>
<reference evidence="9" key="2">
    <citation type="submission" date="2023-01" db="EMBL/GenBank/DDBJ databases">
        <title>Draft genome sequence of Algimonas ampicilliniresistens strain NBRC 108219.</title>
        <authorList>
            <person name="Sun Q."/>
            <person name="Mori K."/>
        </authorList>
    </citation>
    <scope>NUCLEOTIDE SEQUENCE</scope>
    <source>
        <strain evidence="9">NBRC 108219</strain>
    </source>
</reference>
<dbReference type="NCBIfam" id="TIGR01782">
    <property type="entry name" value="TonB-Xanth-Caul"/>
    <property type="match status" value="1"/>
</dbReference>
<dbReference type="InterPro" id="IPR010104">
    <property type="entry name" value="TonB_rcpt_bac"/>
</dbReference>
<keyword evidence="10" id="KW-1185">Reference proteome</keyword>
<keyword evidence="2 4" id="KW-0472">Membrane</keyword>
<feature type="compositionally biased region" description="Polar residues" evidence="5">
    <location>
        <begin position="245"/>
        <end position="254"/>
    </location>
</feature>
<evidence type="ECO:0000259" key="7">
    <source>
        <dbReference type="Pfam" id="PF00593"/>
    </source>
</evidence>
<keyword evidence="3" id="KW-0998">Cell outer membrane</keyword>
<name>A0ABQ5V4S4_9PROT</name>
<dbReference type="InterPro" id="IPR000531">
    <property type="entry name" value="Beta-barrel_TonB"/>
</dbReference>
<accession>A0ABQ5V4S4</accession>
<sequence length="1092" mass="118882">MPSYAIAVSKNVDCGRMARRCALMVGVSTMVLSFAPSVWAQDASSDEVVATGTRQVIQDSIALKRQNTQIVDGLSADEIGDIPALSIGEALENVTGVASHRENGGATEVSIRGLGPYLSSTVVNGRAATNGSGDRSVNFSQFPSEMVNKLAVFKTQDASQIEGGVAGQIQLETLKPLDFGKRRVQFDIKGNVNPDQLDQSNTEAGDLGYRLTGSYSDQFEVGTGDIGISIGVQRSDISQPEAESRQTGPTSNSRPACLITNGLAGYTDPDNGGTFTGFSNNPETRDRGDDDCDDFNDRRNPNNLDVRGSDTEGYDTAIDPATGLAIDAGTAIAFAPSQRHFRQNDTRDQRDAIFGAVQWQPNDRLDINLDAQWSERIQSEQRNDLTFNGGRRNDTSLNIGPGGTTTTFDSLVTTPNGGILRAITDNSIEVQGGDFARKETYFGGGLNVEYELSDRLTVSADIAHSNTERTERALEFRIQSNISPVIEFDRTQGNVPVYTLYDEVFDVNDHDNYVDRLRVRIDNDVLRDNTINSARFDVDYDLGGSFFKNVQAGVRLAEQDYLELPGGADSGDPFNITSGRFSFEIEDNTDLNINNRQVVDGSGSAATGLASSWVDIIASTNQACRTQFPEGNSFLSSQRSGDLVTNIADDGTVLSSTNSWATFDARCVAETAVSSLNSILDQINLAIADRGDVDDPLSALSAGIPGLIEQNSRTIDVKETTTAFYVMSNYETAFNGLPVSGNVGARIIQTDVEATGYRPQLTVTDTNGVFTIAEGSLEAVTEEFDYIEILPSANAIIELSDDKVFRLGVFRALSRPDPADMGFGRSINVIGDDEDATSLEGLIQNISANGNPSLGPLTSWNFDAGYEWYPNEDSILAIGAYYKIFQGGFENVIQNETYQLNGQDVTFPVSVQQVGEEKSNLFGIEVTGSHRFSYLPGALSGLGAKVSYNYVDSNFEFEDSRYGDAFTRQLDGTRVQTNQGVIAPGGLPGLSKHTLSAQVYYQIGELDLQVNYKYRDDYFQPFVSDGTRLRFVGDVGVWEARASYNLTDNFRLTAEAINIFSAPKEQFAFVRDDLYEVNDYGPRIFFGLRGRF</sequence>
<dbReference type="InterPro" id="IPR036942">
    <property type="entry name" value="Beta-barrel_TonB_sf"/>
</dbReference>
<evidence type="ECO:0000256" key="2">
    <source>
        <dbReference type="ARBA" id="ARBA00023136"/>
    </source>
</evidence>
<organism evidence="9 10">
    <name type="scientific">Algimonas ampicilliniresistens</name>
    <dbReference type="NCBI Taxonomy" id="1298735"/>
    <lineage>
        <taxon>Bacteria</taxon>
        <taxon>Pseudomonadati</taxon>
        <taxon>Pseudomonadota</taxon>
        <taxon>Alphaproteobacteria</taxon>
        <taxon>Maricaulales</taxon>
        <taxon>Robiginitomaculaceae</taxon>
        <taxon>Algimonas</taxon>
    </lineage>
</organism>
<evidence type="ECO:0000256" key="5">
    <source>
        <dbReference type="SAM" id="MobiDB-lite"/>
    </source>
</evidence>
<comment type="caution">
    <text evidence="9">The sequence shown here is derived from an EMBL/GenBank/DDBJ whole genome shotgun (WGS) entry which is preliminary data.</text>
</comment>
<protein>
    <recommendedName>
        <fullName evidence="11">TonB-dependent receptor</fullName>
    </recommendedName>
</protein>
<evidence type="ECO:0000256" key="6">
    <source>
        <dbReference type="SAM" id="SignalP"/>
    </source>
</evidence>
<dbReference type="InterPro" id="IPR037066">
    <property type="entry name" value="Plug_dom_sf"/>
</dbReference>
<reference evidence="9" key="1">
    <citation type="journal article" date="2014" name="Int. J. Syst. Evol. Microbiol.">
        <title>Complete genome of a new Firmicutes species belonging to the dominant human colonic microbiota ('Ruminococcus bicirculans') reveals two chromosomes and a selective capacity to utilize plant glucans.</title>
        <authorList>
            <consortium name="NISC Comparative Sequencing Program"/>
            <person name="Wegmann U."/>
            <person name="Louis P."/>
            <person name="Goesmann A."/>
            <person name="Henrissat B."/>
            <person name="Duncan S.H."/>
            <person name="Flint H.J."/>
        </authorList>
    </citation>
    <scope>NUCLEOTIDE SEQUENCE</scope>
    <source>
        <strain evidence="9">NBRC 108219</strain>
    </source>
</reference>
<evidence type="ECO:0000259" key="8">
    <source>
        <dbReference type="Pfam" id="PF07715"/>
    </source>
</evidence>
<feature type="signal peptide" evidence="6">
    <location>
        <begin position="1"/>
        <end position="40"/>
    </location>
</feature>
<keyword evidence="4" id="KW-0798">TonB box</keyword>
<dbReference type="Pfam" id="PF00593">
    <property type="entry name" value="TonB_dep_Rec_b-barrel"/>
    <property type="match status" value="1"/>
</dbReference>
<dbReference type="PANTHER" id="PTHR40980:SF4">
    <property type="entry name" value="TONB-DEPENDENT RECEPTOR-LIKE BETA-BARREL DOMAIN-CONTAINING PROTEIN"/>
    <property type="match status" value="1"/>
</dbReference>
<comment type="subcellular location">
    <subcellularLocation>
        <location evidence="1 4">Cell outer membrane</location>
    </subcellularLocation>
</comment>
<gene>
    <name evidence="9" type="ORF">GCM10007853_04050</name>
</gene>
<dbReference type="PANTHER" id="PTHR40980">
    <property type="entry name" value="PLUG DOMAIN-CONTAINING PROTEIN"/>
    <property type="match status" value="1"/>
</dbReference>
<feature type="region of interest" description="Disordered" evidence="5">
    <location>
        <begin position="233"/>
        <end position="316"/>
    </location>
</feature>
<feature type="domain" description="TonB-dependent receptor plug" evidence="8">
    <location>
        <begin position="64"/>
        <end position="165"/>
    </location>
</feature>
<evidence type="ECO:0000256" key="4">
    <source>
        <dbReference type="RuleBase" id="RU003357"/>
    </source>
</evidence>
<dbReference type="Proteomes" id="UP001161391">
    <property type="component" value="Unassembled WGS sequence"/>
</dbReference>
<feature type="domain" description="TonB-dependent receptor-like beta-barrel" evidence="7">
    <location>
        <begin position="521"/>
        <end position="1059"/>
    </location>
</feature>
<evidence type="ECO:0000313" key="9">
    <source>
        <dbReference type="EMBL" id="GLQ22531.1"/>
    </source>
</evidence>
<evidence type="ECO:0000256" key="3">
    <source>
        <dbReference type="ARBA" id="ARBA00023237"/>
    </source>
</evidence>
<comment type="similarity">
    <text evidence="4">Belongs to the TonB-dependent receptor family.</text>
</comment>
<dbReference type="InterPro" id="IPR012910">
    <property type="entry name" value="Plug_dom"/>
</dbReference>
<feature type="chain" id="PRO_5045637713" description="TonB-dependent receptor" evidence="6">
    <location>
        <begin position="41"/>
        <end position="1092"/>
    </location>
</feature>
<evidence type="ECO:0000313" key="10">
    <source>
        <dbReference type="Proteomes" id="UP001161391"/>
    </source>
</evidence>
<dbReference type="SUPFAM" id="SSF56935">
    <property type="entry name" value="Porins"/>
    <property type="match status" value="1"/>
</dbReference>
<dbReference type="EMBL" id="BSNK01000001">
    <property type="protein sequence ID" value="GLQ22531.1"/>
    <property type="molecule type" value="Genomic_DNA"/>
</dbReference>
<proteinExistence type="inferred from homology"/>